<protein>
    <submittedName>
        <fullName evidence="1">Uncharacterized protein</fullName>
    </submittedName>
</protein>
<dbReference type="AlphaFoldDB" id="A0A1T5CW12"/>
<dbReference type="EMBL" id="FUYZ01000001">
    <property type="protein sequence ID" value="SKB63557.1"/>
    <property type="molecule type" value="Genomic_DNA"/>
</dbReference>
<organism evidence="1 2">
    <name type="scientific">Soonwooa buanensis</name>
    <dbReference type="NCBI Taxonomy" id="619805"/>
    <lineage>
        <taxon>Bacteria</taxon>
        <taxon>Pseudomonadati</taxon>
        <taxon>Bacteroidota</taxon>
        <taxon>Flavobacteriia</taxon>
        <taxon>Flavobacteriales</taxon>
        <taxon>Weeksellaceae</taxon>
        <taxon>Chryseobacterium group</taxon>
        <taxon>Soonwooa</taxon>
    </lineage>
</organism>
<sequence length="196" mass="23036">MTLQQCTEIKQVFNTLVKLEQNLTVTDSIKKSPLIVTQGSKVDVIKQIIRVIEFFLEVTGKELEGYQIQILAGDLYEKFKTDSLDDLVLMFKMARQGEFGKVYKFDTFSIMEWADKYLDYKSATREKLITQRRKVKKPETTNGKYFHELPQELQEKFNAIGKSAFVPRKARELLSTEKMHRDLQKEIDKKEKKKKK</sequence>
<accession>A0A1T5CW12</accession>
<proteinExistence type="predicted"/>
<evidence type="ECO:0000313" key="1">
    <source>
        <dbReference type="EMBL" id="SKB63557.1"/>
    </source>
</evidence>
<keyword evidence="2" id="KW-1185">Reference proteome</keyword>
<dbReference type="OrthoDB" id="1249049at2"/>
<dbReference type="Proteomes" id="UP000191112">
    <property type="component" value="Unassembled WGS sequence"/>
</dbReference>
<gene>
    <name evidence="1" type="ORF">SAMN05660477_00398</name>
</gene>
<reference evidence="1 2" key="1">
    <citation type="submission" date="2017-02" db="EMBL/GenBank/DDBJ databases">
        <authorList>
            <person name="Peterson S.W."/>
        </authorList>
    </citation>
    <scope>NUCLEOTIDE SEQUENCE [LARGE SCALE GENOMIC DNA]</scope>
    <source>
        <strain evidence="1 2">DSM 22323</strain>
    </source>
</reference>
<dbReference type="RefSeq" id="WP_144038268.1">
    <property type="nucleotide sequence ID" value="NZ_FUYZ01000001.1"/>
</dbReference>
<dbReference type="STRING" id="619805.SAMN05660477_00398"/>
<name>A0A1T5CW12_9FLAO</name>
<evidence type="ECO:0000313" key="2">
    <source>
        <dbReference type="Proteomes" id="UP000191112"/>
    </source>
</evidence>